<sequence length="159" mass="18326">MIRLKEIDWNNFWDVVNIKVKDNQVDYLPPVSVFMAQSYVNLKNGDPDVSLAIYNNDLLIGFTKIVYIPKDGEPYKLDKTSYMIDAVAIDEKFQGLGYGKLAFNEIISFIKKKPFGDAETISLVCKEENVNATRMYEKNGFVKNKKTSDTKYLFLRDID</sequence>
<dbReference type="CDD" id="cd04301">
    <property type="entry name" value="NAT_SF"/>
    <property type="match status" value="1"/>
</dbReference>
<dbReference type="EMBL" id="JAUSUR010000003">
    <property type="protein sequence ID" value="MDQ0361320.1"/>
    <property type="molecule type" value="Genomic_DNA"/>
</dbReference>
<evidence type="ECO:0000259" key="1">
    <source>
        <dbReference type="PROSITE" id="PS51186"/>
    </source>
</evidence>
<reference evidence="2 3" key="1">
    <citation type="submission" date="2023-07" db="EMBL/GenBank/DDBJ databases">
        <title>Genomic Encyclopedia of Type Strains, Phase IV (KMG-IV): sequencing the most valuable type-strain genomes for metagenomic binning, comparative biology and taxonomic classification.</title>
        <authorList>
            <person name="Goeker M."/>
        </authorList>
    </citation>
    <scope>NUCLEOTIDE SEQUENCE [LARGE SCALE GENOMIC DNA]</scope>
    <source>
        <strain evidence="2 3">DSM 16784</strain>
    </source>
</reference>
<gene>
    <name evidence="2" type="ORF">J2S15_002067</name>
</gene>
<dbReference type="Gene3D" id="3.40.630.30">
    <property type="match status" value="1"/>
</dbReference>
<name>A0ABU0E3D3_9FIRM</name>
<evidence type="ECO:0000313" key="2">
    <source>
        <dbReference type="EMBL" id="MDQ0361320.1"/>
    </source>
</evidence>
<keyword evidence="2" id="KW-0012">Acyltransferase</keyword>
<accession>A0ABU0E3D3</accession>
<dbReference type="SUPFAM" id="SSF55729">
    <property type="entry name" value="Acyl-CoA N-acyltransferases (Nat)"/>
    <property type="match status" value="1"/>
</dbReference>
<dbReference type="InterPro" id="IPR016181">
    <property type="entry name" value="Acyl_CoA_acyltransferase"/>
</dbReference>
<dbReference type="InterPro" id="IPR000182">
    <property type="entry name" value="GNAT_dom"/>
</dbReference>
<dbReference type="Proteomes" id="UP001230220">
    <property type="component" value="Unassembled WGS sequence"/>
</dbReference>
<evidence type="ECO:0000313" key="3">
    <source>
        <dbReference type="Proteomes" id="UP001230220"/>
    </source>
</evidence>
<feature type="domain" description="N-acetyltransferase" evidence="1">
    <location>
        <begin position="2"/>
        <end position="159"/>
    </location>
</feature>
<proteinExistence type="predicted"/>
<keyword evidence="3" id="KW-1185">Reference proteome</keyword>
<keyword evidence="2" id="KW-0808">Transferase</keyword>
<protein>
    <submittedName>
        <fullName evidence="2">Diamine N-acetyltransferase</fullName>
        <ecNumber evidence="2">2.3.1.57</ecNumber>
    </submittedName>
</protein>
<dbReference type="PROSITE" id="PS51186">
    <property type="entry name" value="GNAT"/>
    <property type="match status" value="1"/>
</dbReference>
<dbReference type="RefSeq" id="WP_307407940.1">
    <property type="nucleotide sequence ID" value="NZ_JAUSUR010000003.1"/>
</dbReference>
<dbReference type="Pfam" id="PF00583">
    <property type="entry name" value="Acetyltransf_1"/>
    <property type="match status" value="1"/>
</dbReference>
<organism evidence="2 3">
    <name type="scientific">Breznakia pachnodae</name>
    <dbReference type="NCBI Taxonomy" id="265178"/>
    <lineage>
        <taxon>Bacteria</taxon>
        <taxon>Bacillati</taxon>
        <taxon>Bacillota</taxon>
        <taxon>Erysipelotrichia</taxon>
        <taxon>Erysipelotrichales</taxon>
        <taxon>Erysipelotrichaceae</taxon>
        <taxon>Breznakia</taxon>
    </lineage>
</organism>
<comment type="caution">
    <text evidence="2">The sequence shown here is derived from an EMBL/GenBank/DDBJ whole genome shotgun (WGS) entry which is preliminary data.</text>
</comment>
<dbReference type="GO" id="GO:0004145">
    <property type="term" value="F:diamine N-acetyltransferase activity"/>
    <property type="evidence" value="ECO:0007669"/>
    <property type="project" value="UniProtKB-EC"/>
</dbReference>
<dbReference type="EC" id="2.3.1.57" evidence="2"/>